<feature type="domain" description="HTH tetR-type" evidence="6">
    <location>
        <begin position="14"/>
        <end position="74"/>
    </location>
</feature>
<dbReference type="InterPro" id="IPR009057">
    <property type="entry name" value="Homeodomain-like_sf"/>
</dbReference>
<dbReference type="Pfam" id="PF13977">
    <property type="entry name" value="TetR_C_6"/>
    <property type="match status" value="1"/>
</dbReference>
<evidence type="ECO:0000259" key="6">
    <source>
        <dbReference type="PROSITE" id="PS50977"/>
    </source>
</evidence>
<evidence type="ECO:0000256" key="3">
    <source>
        <dbReference type="ARBA" id="ARBA00023125"/>
    </source>
</evidence>
<dbReference type="EMBL" id="BAAAYL010000001">
    <property type="protein sequence ID" value="GAA3376056.1"/>
    <property type="molecule type" value="Genomic_DNA"/>
</dbReference>
<evidence type="ECO:0000313" key="7">
    <source>
        <dbReference type="EMBL" id="GAA3376056.1"/>
    </source>
</evidence>
<evidence type="ECO:0000256" key="2">
    <source>
        <dbReference type="ARBA" id="ARBA00023015"/>
    </source>
</evidence>
<name>A0ABP6SGC5_9ACTN</name>
<dbReference type="RefSeq" id="WP_345040765.1">
    <property type="nucleotide sequence ID" value="NZ_BAAAYL010000001.1"/>
</dbReference>
<keyword evidence="1" id="KW-0678">Repressor</keyword>
<sequence length="202" mass="22940">MPEPARTTRRRNAAPPRETVLAAAQASIAEHGLEKLTMAGLGREVGMSSGHLLYYFRTKDELLLQTLEWSEEQLGVQRRSALARQVPVRERLDAYVDLYVADGPRDPHWTLWLELWNRAHSLDEESRNRLLDIELSWHRDLVALLVEGASRGELRKVDADRYATRIRALLDGFSTHVAMGLPGSDRPQVLAHIAEFLDETLV</sequence>
<evidence type="ECO:0000256" key="1">
    <source>
        <dbReference type="ARBA" id="ARBA00022491"/>
    </source>
</evidence>
<dbReference type="PANTHER" id="PTHR30055">
    <property type="entry name" value="HTH-TYPE TRANSCRIPTIONAL REGULATOR RUTR"/>
    <property type="match status" value="1"/>
</dbReference>
<comment type="caution">
    <text evidence="7">The sequence shown here is derived from an EMBL/GenBank/DDBJ whole genome shotgun (WGS) entry which is preliminary data.</text>
</comment>
<dbReference type="InterPro" id="IPR001647">
    <property type="entry name" value="HTH_TetR"/>
</dbReference>
<reference evidence="8" key="1">
    <citation type="journal article" date="2019" name="Int. J. Syst. Evol. Microbiol.">
        <title>The Global Catalogue of Microorganisms (GCM) 10K type strain sequencing project: providing services to taxonomists for standard genome sequencing and annotation.</title>
        <authorList>
            <consortium name="The Broad Institute Genomics Platform"/>
            <consortium name="The Broad Institute Genome Sequencing Center for Infectious Disease"/>
            <person name="Wu L."/>
            <person name="Ma J."/>
        </authorList>
    </citation>
    <scope>NUCLEOTIDE SEQUENCE [LARGE SCALE GENOMIC DNA]</scope>
    <source>
        <strain evidence="8">JCM 9651</strain>
    </source>
</reference>
<dbReference type="InterPro" id="IPR039538">
    <property type="entry name" value="BetI_C"/>
</dbReference>
<evidence type="ECO:0000313" key="8">
    <source>
        <dbReference type="Proteomes" id="UP001499990"/>
    </source>
</evidence>
<dbReference type="Gene3D" id="1.10.357.10">
    <property type="entry name" value="Tetracycline Repressor, domain 2"/>
    <property type="match status" value="1"/>
</dbReference>
<keyword evidence="8" id="KW-1185">Reference proteome</keyword>
<dbReference type="Proteomes" id="UP001499990">
    <property type="component" value="Unassembled WGS sequence"/>
</dbReference>
<evidence type="ECO:0000256" key="5">
    <source>
        <dbReference type="PROSITE-ProRule" id="PRU00335"/>
    </source>
</evidence>
<organism evidence="7 8">
    <name type="scientific">Streptomyces sannanensis</name>
    <dbReference type="NCBI Taxonomy" id="285536"/>
    <lineage>
        <taxon>Bacteria</taxon>
        <taxon>Bacillati</taxon>
        <taxon>Actinomycetota</taxon>
        <taxon>Actinomycetes</taxon>
        <taxon>Kitasatosporales</taxon>
        <taxon>Streptomycetaceae</taxon>
        <taxon>Streptomyces</taxon>
    </lineage>
</organism>
<dbReference type="InterPro" id="IPR036271">
    <property type="entry name" value="Tet_transcr_reg_TetR-rel_C_sf"/>
</dbReference>
<dbReference type="InterPro" id="IPR050109">
    <property type="entry name" value="HTH-type_TetR-like_transc_reg"/>
</dbReference>
<keyword evidence="2" id="KW-0805">Transcription regulation</keyword>
<proteinExistence type="predicted"/>
<keyword evidence="3 5" id="KW-0238">DNA-binding</keyword>
<keyword evidence="4" id="KW-0804">Transcription</keyword>
<dbReference type="PANTHER" id="PTHR30055:SF200">
    <property type="entry name" value="HTH-TYPE TRANSCRIPTIONAL REPRESSOR BDCR"/>
    <property type="match status" value="1"/>
</dbReference>
<protein>
    <submittedName>
        <fullName evidence="7">TetR/AcrR family transcriptional regulator</fullName>
    </submittedName>
</protein>
<dbReference type="PRINTS" id="PR00455">
    <property type="entry name" value="HTHTETR"/>
</dbReference>
<feature type="DNA-binding region" description="H-T-H motif" evidence="5">
    <location>
        <begin position="37"/>
        <end position="56"/>
    </location>
</feature>
<dbReference type="Pfam" id="PF00440">
    <property type="entry name" value="TetR_N"/>
    <property type="match status" value="1"/>
</dbReference>
<dbReference type="PROSITE" id="PS50977">
    <property type="entry name" value="HTH_TETR_2"/>
    <property type="match status" value="1"/>
</dbReference>
<accession>A0ABP6SGC5</accession>
<dbReference type="SUPFAM" id="SSF46689">
    <property type="entry name" value="Homeodomain-like"/>
    <property type="match status" value="1"/>
</dbReference>
<evidence type="ECO:0000256" key="4">
    <source>
        <dbReference type="ARBA" id="ARBA00023163"/>
    </source>
</evidence>
<gene>
    <name evidence="7" type="ORF">GCM10020367_46250</name>
</gene>
<dbReference type="SUPFAM" id="SSF48498">
    <property type="entry name" value="Tetracyclin repressor-like, C-terminal domain"/>
    <property type="match status" value="1"/>
</dbReference>